<keyword evidence="5" id="KW-1185">Reference proteome</keyword>
<feature type="region of interest" description="Disordered" evidence="3">
    <location>
        <begin position="401"/>
        <end position="478"/>
    </location>
</feature>
<reference evidence="4" key="2">
    <citation type="submission" date="2025-09" db="UniProtKB">
        <authorList>
            <consortium name="Ensembl"/>
        </authorList>
    </citation>
    <scope>IDENTIFICATION</scope>
</reference>
<dbReference type="STRING" id="1676925.ENSPKIP00000040031"/>
<organism evidence="4 5">
    <name type="scientific">Paramormyrops kingsleyae</name>
    <dbReference type="NCBI Taxonomy" id="1676925"/>
    <lineage>
        <taxon>Eukaryota</taxon>
        <taxon>Metazoa</taxon>
        <taxon>Chordata</taxon>
        <taxon>Craniata</taxon>
        <taxon>Vertebrata</taxon>
        <taxon>Euteleostomi</taxon>
        <taxon>Actinopterygii</taxon>
        <taxon>Neopterygii</taxon>
        <taxon>Teleostei</taxon>
        <taxon>Osteoglossocephala</taxon>
        <taxon>Osteoglossomorpha</taxon>
        <taxon>Osteoglossiformes</taxon>
        <taxon>Mormyridae</taxon>
        <taxon>Paramormyrops</taxon>
    </lineage>
</organism>
<keyword evidence="2" id="KW-0175">Coiled coil</keyword>
<comment type="similarity">
    <text evidence="1">Belongs to the dapper family.</text>
</comment>
<dbReference type="InterPro" id="IPR024843">
    <property type="entry name" value="Dapper"/>
</dbReference>
<reference evidence="4" key="1">
    <citation type="submission" date="2025-08" db="UniProtKB">
        <authorList>
            <consortium name="Ensembl"/>
        </authorList>
    </citation>
    <scope>IDENTIFICATION</scope>
</reference>
<dbReference type="Pfam" id="PF15268">
    <property type="entry name" value="Dapper"/>
    <property type="match status" value="2"/>
</dbReference>
<feature type="compositionally biased region" description="Basic and acidic residues" evidence="3">
    <location>
        <begin position="410"/>
        <end position="427"/>
    </location>
</feature>
<evidence type="ECO:0008006" key="6">
    <source>
        <dbReference type="Google" id="ProtNLM"/>
    </source>
</evidence>
<proteinExistence type="inferred from homology"/>
<feature type="compositionally biased region" description="Polar residues" evidence="3">
    <location>
        <begin position="123"/>
        <end position="135"/>
    </location>
</feature>
<dbReference type="Proteomes" id="UP000261540">
    <property type="component" value="Unplaced"/>
</dbReference>
<evidence type="ECO:0000313" key="5">
    <source>
        <dbReference type="Proteomes" id="UP000261540"/>
    </source>
</evidence>
<dbReference type="GeneID" id="111848996"/>
<feature type="compositionally biased region" description="Polar residues" evidence="3">
    <location>
        <begin position="287"/>
        <end position="308"/>
    </location>
</feature>
<dbReference type="PANTHER" id="PTHR15919">
    <property type="entry name" value="DAPPER-RELATED"/>
    <property type="match status" value="1"/>
</dbReference>
<feature type="compositionally biased region" description="Low complexity" evidence="3">
    <location>
        <begin position="549"/>
        <end position="571"/>
    </location>
</feature>
<dbReference type="OrthoDB" id="9886203at2759"/>
<sequence length="624" mass="67991">MQGAFSLPVTADRSRNKERIEASLAGLCKLELLKQRQECLVLGALSFGDTVPGHPARGDLQPPLSAPSGPMPGQDDLTLRRQLNSLQCAPWGLVTALEQQVGELKVDTETASADSLGDAGDSRPSSGFYEQSEGQSPLGFSDPSAFDELSPGHARAMWMASAQRPKSVGDIFAANRGGLLDYVPRGAVPRSFSVPHASLKGIAEGGEVEPWPWDPRYPAGFESETYGEDFQQVLRVERYILGLIQRYTLAPRPSRSRGGLALEARAISRQNSLCWTKIPPALERSDMPQNLGRQVQPSHSTEQGQSRGVAQALEDFLPLLRARPTPSHLNDLHQASLDFSRRALKPNRGQEVSSQRYYLPYSHQVPGEQLVKAQCIPGQARQTLASTSTHWPSVFSNSGWTLHAPKHLRPRPETSVKKCYPGEEHPPSMKQGRTACRSQSENSLLDHQSTEHKYNTVEQDQLKGSQAQPEGSQPVSTVDRCWHSTQEINQEAEPLGGHASRHGHRPYPPPTYCYSSGLLHPQQGVGYTECAACHTADGCIKPGLRDTESSTSEADSAGSSSLSSDSDEGGSLVWPQQLLPRLIPPLAPAQASEPGAFTKIKASHALKKKILRFRNGSLKVMTTV</sequence>
<dbReference type="GO" id="GO:0090090">
    <property type="term" value="P:negative regulation of canonical Wnt signaling pathway"/>
    <property type="evidence" value="ECO:0007669"/>
    <property type="project" value="TreeGrafter"/>
</dbReference>
<dbReference type="GO" id="GO:0005737">
    <property type="term" value="C:cytoplasm"/>
    <property type="evidence" value="ECO:0007669"/>
    <property type="project" value="TreeGrafter"/>
</dbReference>
<dbReference type="KEGG" id="pki:111848996"/>
<dbReference type="AlphaFoldDB" id="A0A3B3TCJ5"/>
<feature type="compositionally biased region" description="Polar residues" evidence="3">
    <location>
        <begin position="436"/>
        <end position="447"/>
    </location>
</feature>
<feature type="region of interest" description="Disordered" evidence="3">
    <location>
        <begin position="108"/>
        <end position="146"/>
    </location>
</feature>
<dbReference type="RefSeq" id="XP_023677218.1">
    <property type="nucleotide sequence ID" value="XM_023821450.2"/>
</dbReference>
<evidence type="ECO:0000256" key="3">
    <source>
        <dbReference type="SAM" id="MobiDB-lite"/>
    </source>
</evidence>
<evidence type="ECO:0000256" key="2">
    <source>
        <dbReference type="ARBA" id="ARBA00023054"/>
    </source>
</evidence>
<feature type="region of interest" description="Disordered" evidence="3">
    <location>
        <begin position="53"/>
        <end position="76"/>
    </location>
</feature>
<evidence type="ECO:0000313" key="4">
    <source>
        <dbReference type="Ensembl" id="ENSPKIP00000040031.1"/>
    </source>
</evidence>
<dbReference type="Ensembl" id="ENSPKIT00000021049.1">
    <property type="protein sequence ID" value="ENSPKIP00000040031.1"/>
    <property type="gene ID" value="ENSPKIG00000017159.1"/>
</dbReference>
<dbReference type="PANTHER" id="PTHR15919:SF1">
    <property type="entry name" value="DAPPER HOMOLOG 3"/>
    <property type="match status" value="1"/>
</dbReference>
<feature type="compositionally biased region" description="Polar residues" evidence="3">
    <location>
        <begin position="456"/>
        <end position="476"/>
    </location>
</feature>
<accession>A0A3B3TCJ5</accession>
<feature type="region of interest" description="Disordered" evidence="3">
    <location>
        <begin position="284"/>
        <end position="308"/>
    </location>
</feature>
<dbReference type="GeneTree" id="ENSGT00950000183181"/>
<feature type="region of interest" description="Disordered" evidence="3">
    <location>
        <begin position="544"/>
        <end position="571"/>
    </location>
</feature>
<name>A0A3B3TCJ5_9TELE</name>
<protein>
    <recommendedName>
        <fullName evidence="6">Dishevelled-binding antagonist of beta-catenin 3a</fullName>
    </recommendedName>
</protein>
<evidence type="ECO:0000256" key="1">
    <source>
        <dbReference type="ARBA" id="ARBA00010807"/>
    </source>
</evidence>